<name>A0A6G1IXW6_9PLEO</name>
<dbReference type="EMBL" id="MU005585">
    <property type="protein sequence ID" value="KAF2683106.1"/>
    <property type="molecule type" value="Genomic_DNA"/>
</dbReference>
<proteinExistence type="predicted"/>
<organism evidence="1 2">
    <name type="scientific">Lentithecium fluviatile CBS 122367</name>
    <dbReference type="NCBI Taxonomy" id="1168545"/>
    <lineage>
        <taxon>Eukaryota</taxon>
        <taxon>Fungi</taxon>
        <taxon>Dikarya</taxon>
        <taxon>Ascomycota</taxon>
        <taxon>Pezizomycotina</taxon>
        <taxon>Dothideomycetes</taxon>
        <taxon>Pleosporomycetidae</taxon>
        <taxon>Pleosporales</taxon>
        <taxon>Massarineae</taxon>
        <taxon>Lentitheciaceae</taxon>
        <taxon>Lentithecium</taxon>
    </lineage>
</organism>
<evidence type="ECO:0000313" key="2">
    <source>
        <dbReference type="Proteomes" id="UP000799291"/>
    </source>
</evidence>
<sequence>MWSCGERFLAVKIHCFSLSFYGSVAIEHHQFTNTFSFRLSRIRFEAVFFGSLCMTGGLCALQATGKGEHFNRNPSS</sequence>
<keyword evidence="2" id="KW-1185">Reference proteome</keyword>
<gene>
    <name evidence="1" type="ORF">K458DRAFT_50684</name>
</gene>
<dbReference type="AlphaFoldDB" id="A0A6G1IXW6"/>
<evidence type="ECO:0000313" key="1">
    <source>
        <dbReference type="EMBL" id="KAF2683106.1"/>
    </source>
</evidence>
<dbReference type="Proteomes" id="UP000799291">
    <property type="component" value="Unassembled WGS sequence"/>
</dbReference>
<accession>A0A6G1IXW6</accession>
<protein>
    <submittedName>
        <fullName evidence="1">Uncharacterized protein</fullName>
    </submittedName>
</protein>
<reference evidence="1" key="1">
    <citation type="journal article" date="2020" name="Stud. Mycol.">
        <title>101 Dothideomycetes genomes: a test case for predicting lifestyles and emergence of pathogens.</title>
        <authorList>
            <person name="Haridas S."/>
            <person name="Albert R."/>
            <person name="Binder M."/>
            <person name="Bloem J."/>
            <person name="Labutti K."/>
            <person name="Salamov A."/>
            <person name="Andreopoulos B."/>
            <person name="Baker S."/>
            <person name="Barry K."/>
            <person name="Bills G."/>
            <person name="Bluhm B."/>
            <person name="Cannon C."/>
            <person name="Castanera R."/>
            <person name="Culley D."/>
            <person name="Daum C."/>
            <person name="Ezra D."/>
            <person name="Gonzalez J."/>
            <person name="Henrissat B."/>
            <person name="Kuo A."/>
            <person name="Liang C."/>
            <person name="Lipzen A."/>
            <person name="Lutzoni F."/>
            <person name="Magnuson J."/>
            <person name="Mondo S."/>
            <person name="Nolan M."/>
            <person name="Ohm R."/>
            <person name="Pangilinan J."/>
            <person name="Park H.-J."/>
            <person name="Ramirez L."/>
            <person name="Alfaro M."/>
            <person name="Sun H."/>
            <person name="Tritt A."/>
            <person name="Yoshinaga Y."/>
            <person name="Zwiers L.-H."/>
            <person name="Turgeon B."/>
            <person name="Goodwin S."/>
            <person name="Spatafora J."/>
            <person name="Crous P."/>
            <person name="Grigoriev I."/>
        </authorList>
    </citation>
    <scope>NUCLEOTIDE SEQUENCE</scope>
    <source>
        <strain evidence="1">CBS 122367</strain>
    </source>
</reference>